<gene>
    <name evidence="4" type="ORF">SAMN05216516_101260</name>
</gene>
<feature type="signal peptide" evidence="3">
    <location>
        <begin position="1"/>
        <end position="23"/>
    </location>
</feature>
<dbReference type="OrthoDB" id="395886at2"/>
<protein>
    <submittedName>
        <fullName evidence="4">Glucose-1-phosphatase</fullName>
    </submittedName>
</protein>
<dbReference type="PROSITE" id="PS00616">
    <property type="entry name" value="HIS_ACID_PHOSPHAT_1"/>
    <property type="match status" value="1"/>
</dbReference>
<dbReference type="GO" id="GO:0030288">
    <property type="term" value="C:outer membrane-bounded periplasmic space"/>
    <property type="evidence" value="ECO:0007669"/>
    <property type="project" value="TreeGrafter"/>
</dbReference>
<dbReference type="RefSeq" id="WP_092874080.1">
    <property type="nucleotide sequence ID" value="NZ_FOVC01000001.1"/>
</dbReference>
<keyword evidence="5" id="KW-1185">Reference proteome</keyword>
<dbReference type="PROSITE" id="PS00778">
    <property type="entry name" value="HIS_ACID_PHOSPHAT_2"/>
    <property type="match status" value="1"/>
</dbReference>
<dbReference type="Pfam" id="PF00328">
    <property type="entry name" value="His_Phos_2"/>
    <property type="match status" value="1"/>
</dbReference>
<feature type="compositionally biased region" description="Basic and acidic residues" evidence="2">
    <location>
        <begin position="510"/>
        <end position="535"/>
    </location>
</feature>
<dbReference type="Gene3D" id="3.40.50.1240">
    <property type="entry name" value="Phosphoglycerate mutase-like"/>
    <property type="match status" value="2"/>
</dbReference>
<dbReference type="InterPro" id="IPR029033">
    <property type="entry name" value="His_PPase_superfam"/>
</dbReference>
<name>A0A1I4UQA0_9GAMM</name>
<dbReference type="InterPro" id="IPR000560">
    <property type="entry name" value="His_Pase_clade-2"/>
</dbReference>
<dbReference type="PANTHER" id="PTHR11567:SF135">
    <property type="entry name" value="GLUCOSE-1-PHOSPHATASE"/>
    <property type="match status" value="1"/>
</dbReference>
<evidence type="ECO:0000313" key="4">
    <source>
        <dbReference type="EMBL" id="SFM91142.1"/>
    </source>
</evidence>
<dbReference type="STRING" id="1367852.SAMN05216516_101260"/>
<dbReference type="NCBIfam" id="NF007553">
    <property type="entry name" value="PRK10173.1"/>
    <property type="match status" value="1"/>
</dbReference>
<dbReference type="AlphaFoldDB" id="A0A1I4UQA0"/>
<feature type="region of interest" description="Disordered" evidence="2">
    <location>
        <begin position="420"/>
        <end position="559"/>
    </location>
</feature>
<reference evidence="5" key="1">
    <citation type="submission" date="2016-10" db="EMBL/GenBank/DDBJ databases">
        <authorList>
            <person name="Varghese N."/>
            <person name="Submissions S."/>
        </authorList>
    </citation>
    <scope>NUCLEOTIDE SEQUENCE [LARGE SCALE GENOMIC DNA]</scope>
    <source>
        <strain evidence="5">N6PO6</strain>
    </source>
</reference>
<dbReference type="GO" id="GO:0050308">
    <property type="term" value="F:sugar-phosphatase activity"/>
    <property type="evidence" value="ECO:0007669"/>
    <property type="project" value="TreeGrafter"/>
</dbReference>
<feature type="chain" id="PRO_5017387205" evidence="3">
    <location>
        <begin position="24"/>
        <end position="559"/>
    </location>
</feature>
<evidence type="ECO:0000313" key="5">
    <source>
        <dbReference type="Proteomes" id="UP000242222"/>
    </source>
</evidence>
<dbReference type="InterPro" id="IPR050645">
    <property type="entry name" value="Histidine_acid_phosphatase"/>
</dbReference>
<organism evidence="4 5">
    <name type="scientific">Izhakiella capsodis</name>
    <dbReference type="NCBI Taxonomy" id="1367852"/>
    <lineage>
        <taxon>Bacteria</taxon>
        <taxon>Pseudomonadati</taxon>
        <taxon>Pseudomonadota</taxon>
        <taxon>Gammaproteobacteria</taxon>
        <taxon>Enterobacterales</taxon>
        <taxon>Erwiniaceae</taxon>
        <taxon>Izhakiella</taxon>
    </lineage>
</organism>
<dbReference type="PANTHER" id="PTHR11567">
    <property type="entry name" value="ACID PHOSPHATASE-RELATED"/>
    <property type="match status" value="1"/>
</dbReference>
<sequence length="559" mass="61077">MIKKMSWCALSVCIGLSVGGAWGAEGNYQLEQVLMLSRHNLRAPLANNGSVLQQATKKNWPSWDVPGGQLTAKGGILEVYMGNYTREWLAKQGLIKASECPADNAVYAYANSLQRTLATAQYFVTGAFPGCDVSVYHQDEMGTMDPIFNPVITNESKDFQKQAIKDMVAADKKLALKPALQRLEKIIDYKASPDCKGKRICDLTDSEQNKFTADNGKEPSVSGPLRTANALVDAFILQYYEGMPLDKVAWGQIKTPEQWKELVAIKNAYQNTLFGIPAIARNVAEPLIDYIRSILVDQDKNSAPKVTLMVGHDSNIGSILKALDFKPYSLPEQNEETPIGGMLVFERWHDNKDNRDLIKVEYVYQTTEQLRNATPLSLTRPPERVTLQMAGCQTDANGYCPWDQFVKVLNSALQTPSQAVQQSTNTAAPAVDKTAQTKADADKAAQEKAAADKSAEKKANTDKATADKAAEKKANTDKAAADNAAQKKADVDKVSHENSAVDHTAQQKTAADKAEKDKTAVDKTVQDEKTPDESTKPASNVSVKNDDKKGVDSSAPKAQ</sequence>
<comment type="similarity">
    <text evidence="1">Belongs to the histidine acid phosphatase family.</text>
</comment>
<dbReference type="EMBL" id="FOVC01000001">
    <property type="protein sequence ID" value="SFM91142.1"/>
    <property type="molecule type" value="Genomic_DNA"/>
</dbReference>
<evidence type="ECO:0000256" key="3">
    <source>
        <dbReference type="SAM" id="SignalP"/>
    </source>
</evidence>
<proteinExistence type="inferred from homology"/>
<evidence type="ECO:0000256" key="1">
    <source>
        <dbReference type="ARBA" id="ARBA00005375"/>
    </source>
</evidence>
<dbReference type="SUPFAM" id="SSF53254">
    <property type="entry name" value="Phosphoglycerate mutase-like"/>
    <property type="match status" value="1"/>
</dbReference>
<feature type="compositionally biased region" description="Basic and acidic residues" evidence="2">
    <location>
        <begin position="439"/>
        <end position="500"/>
    </location>
</feature>
<keyword evidence="3" id="KW-0732">Signal</keyword>
<dbReference type="Proteomes" id="UP000242222">
    <property type="component" value="Unassembled WGS sequence"/>
</dbReference>
<evidence type="ECO:0000256" key="2">
    <source>
        <dbReference type="SAM" id="MobiDB-lite"/>
    </source>
</evidence>
<accession>A0A1I4UQA0</accession>
<dbReference type="CDD" id="cd07061">
    <property type="entry name" value="HP_HAP_like"/>
    <property type="match status" value="1"/>
</dbReference>
<dbReference type="InterPro" id="IPR033379">
    <property type="entry name" value="Acid_Pase_AS"/>
</dbReference>